<protein>
    <submittedName>
        <fullName evidence="2">Rhs protein</fullName>
    </submittedName>
</protein>
<reference evidence="2 3" key="1">
    <citation type="journal article" date="2013" name="Biodegradation">
        <title>Quantitative proteomic analysis of ibuprofen-degrading Patulibacter sp. strain I11.</title>
        <authorList>
            <person name="Almeida B."/>
            <person name="Kjeldal H."/>
            <person name="Lolas I."/>
            <person name="Knudsen A.D."/>
            <person name="Carvalho G."/>
            <person name="Nielsen K.L."/>
            <person name="Barreto Crespo M.T."/>
            <person name="Stensballe A."/>
            <person name="Nielsen J.L."/>
        </authorList>
    </citation>
    <scope>NUCLEOTIDE SEQUENCE [LARGE SCALE GENOMIC DNA]</scope>
    <source>
        <strain evidence="2 3">I11</strain>
    </source>
</reference>
<proteinExistence type="predicted"/>
<organism evidence="2 3">
    <name type="scientific">Patulibacter medicamentivorans</name>
    <dbReference type="NCBI Taxonomy" id="1097667"/>
    <lineage>
        <taxon>Bacteria</taxon>
        <taxon>Bacillati</taxon>
        <taxon>Actinomycetota</taxon>
        <taxon>Thermoleophilia</taxon>
        <taxon>Solirubrobacterales</taxon>
        <taxon>Patulibacteraceae</taxon>
        <taxon>Patulibacter</taxon>
    </lineage>
</organism>
<gene>
    <name evidence="2" type="ORF">PAI11_11690</name>
</gene>
<feature type="region of interest" description="Disordered" evidence="1">
    <location>
        <begin position="2361"/>
        <end position="2383"/>
    </location>
</feature>
<feature type="region of interest" description="Disordered" evidence="1">
    <location>
        <begin position="1854"/>
        <end position="1900"/>
    </location>
</feature>
<feature type="region of interest" description="Disordered" evidence="1">
    <location>
        <begin position="1314"/>
        <end position="1341"/>
    </location>
</feature>
<evidence type="ECO:0000313" key="3">
    <source>
        <dbReference type="Proteomes" id="UP000005143"/>
    </source>
</evidence>
<feature type="compositionally biased region" description="Polar residues" evidence="1">
    <location>
        <begin position="2117"/>
        <end position="2130"/>
    </location>
</feature>
<feature type="region of interest" description="Disordered" evidence="1">
    <location>
        <begin position="1144"/>
        <end position="1165"/>
    </location>
</feature>
<accession>H0E304</accession>
<dbReference type="NCBIfam" id="TIGR01643">
    <property type="entry name" value="YD_repeat_2x"/>
    <property type="match status" value="2"/>
</dbReference>
<feature type="region of interest" description="Disordered" evidence="1">
    <location>
        <begin position="2110"/>
        <end position="2130"/>
    </location>
</feature>
<dbReference type="Proteomes" id="UP000005143">
    <property type="component" value="Unassembled WGS sequence"/>
</dbReference>
<comment type="caution">
    <text evidence="2">The sequence shown here is derived from an EMBL/GenBank/DDBJ whole genome shotgun (WGS) entry which is preliminary data.</text>
</comment>
<keyword evidence="3" id="KW-1185">Reference proteome</keyword>
<feature type="compositionally biased region" description="Low complexity" evidence="1">
    <location>
        <begin position="2368"/>
        <end position="2383"/>
    </location>
</feature>
<feature type="region of interest" description="Disordered" evidence="1">
    <location>
        <begin position="2195"/>
        <end position="2218"/>
    </location>
</feature>
<feature type="region of interest" description="Disordered" evidence="1">
    <location>
        <begin position="1679"/>
        <end position="1717"/>
    </location>
</feature>
<evidence type="ECO:0000256" key="1">
    <source>
        <dbReference type="SAM" id="MobiDB-lite"/>
    </source>
</evidence>
<dbReference type="Gene3D" id="2.180.10.10">
    <property type="entry name" value="RHS repeat-associated core"/>
    <property type="match status" value="3"/>
</dbReference>
<feature type="compositionally biased region" description="Basic and acidic residues" evidence="1">
    <location>
        <begin position="1876"/>
        <end position="1887"/>
    </location>
</feature>
<dbReference type="Pfam" id="PF05593">
    <property type="entry name" value="RHS_repeat"/>
    <property type="match status" value="2"/>
</dbReference>
<feature type="region of interest" description="Disordered" evidence="1">
    <location>
        <begin position="589"/>
        <end position="615"/>
    </location>
</feature>
<feature type="compositionally biased region" description="Polar residues" evidence="1">
    <location>
        <begin position="600"/>
        <end position="615"/>
    </location>
</feature>
<feature type="region of interest" description="Disordered" evidence="1">
    <location>
        <begin position="1195"/>
        <end position="1214"/>
    </location>
</feature>
<feature type="compositionally biased region" description="Basic and acidic residues" evidence="1">
    <location>
        <begin position="2198"/>
        <end position="2208"/>
    </location>
</feature>
<dbReference type="InterPro" id="IPR006530">
    <property type="entry name" value="YD"/>
</dbReference>
<evidence type="ECO:0000313" key="2">
    <source>
        <dbReference type="EMBL" id="EHN11952.1"/>
    </source>
</evidence>
<sequence length="2383" mass="255315">MGLGIASLGAVGGIAIAADDQGERPATSGAPQLQSVQEFIDRQAEADRKRVAEAERVGPRELAGLSDDEALRALRKRLAGLVGRKVTAQLDAKKGERVKRYIGGGSQALVQEEGGQRRKQLVQSTLPLRVPTTDAADAPLEPLSTQVEARGENVAAENAPSRYRIARRLGAGSALPEDAGTWFTESKFGVVPLADGQALGGDGATLSGDKAIVPNAARDLDYVTAATAGGSQGMFVLRSGRSSTRLAMRIVGDVDEVREGEHRLGAEVVRGKTVIGRLQAPIAADANGTPVQVDWRLVGREMRISVDLDDPAIQFPVVVDPSLVEDQRYWVSGTPADRAGWEFATNAPAGFYPSVNGQGYYGFGLTIYSTTANTYPNGTWGEWFFRAPGDPAHIDEAAHITNVDFGYVAHAPAGGTGSCMQEGIYDPRNTSLPAGAFESAWWKNSTATDTTAGPYTQYGGAFGRRNCAAEGQAWNPVTYSQRSHGMTQPFGWGGSDPTSGRPGNLAVFGLSNGIGKPTSNGLAFLGSSIIRMSEQVAPHVSATGQPAGWVDAGPTFTATSTDYGLGSVSLQATATGMATQSATTPACMSTALNPRDDRGTPTTGNQGDRNNRCPQTLSTQVNSAALPEGANTVTLTGKDLMDNQATLAVPVKVDKSKPTIEQLNPGQVVRPAAPAGSSAPTKISVKAKDQYSGVKTVTVKVDGQPVTVTQPTCTATQCPTEHQFDISADGLSAGKHRVEVTVVDLVGGASHTATQAFDVAVMYDAGATPPSDVSRTPERGLGFEDWMTYDTTATGAGSNLRVNLATGNALWSVTPVSNPGVGLDTVMRLTYNSLEPSGLLPALLKGGAFGYGVAGRGFSLQLGSITRVNEPLWIQNDLGVPLGDLAAGAGAKRITLTDGDGTRQVFERDSSKAGVRFTPPAGVELELRRYSTTDSDRRWAATRPDGTTFFFDAEGYPSWTEDRHHNRLHLEYETQVGLAGCGFTPICTKRLKRVVDAAGLSATDLSNIPPTAADDRAWTLTYDDQSGPSDSDFNPNLLVAVRDRKLIGGQRRVTKLGYDGNQRLTSLTVAENAPVAEQRRNWSFGYLQLTSPIPVETGYLNRITDPRGHDTDVAYATTADPIQSVLESLLGALGLYENRQKVVSVDDRSSSSGSRRTTYSFDAPAGGTRVTRVRDARGHVDRIAMDDAGRMTELTQGVDDPATSGTNEAAAAPRKTVQAWTDDNYVDYVTAGANEPAKAVTTDYSWGSLGQLQQQVQHAGDHAASGGQARERFWGYQTHSGTITGTGDPADTANHDTDYSFVYDLTSETRWFPLGTNPGDRGPRTTSYGYGATPNVGDVRTIDRPARGHEEFDFNGRGLMTAHRTRLWGSASDRGSLNADEGEATVVSESWSTFDGNGSPQKRVDARGKEWRTFRDEVGNVRLLADPRSDPAYAPASADPPFKETVAAASGDPVAAVGGTPQIEARYSGPKFVARWSYDALDRQVTQAIPKRSSLPETAGSDRFRVSATTYDQNDNPTKQRDAEGHVSEAIYTATDRVTEERSDAVAHYDPGSSDAQPGTAAATQEITRYRYDPVDNLELRSDPLGSPTSAGHRTRWAYNEFDEATVQTRDAATPGPDGQAAITTSRAYDVRGNVVAEADAKTNGDGSMQDAEANARDSALQRQLYVYDAFDRLTDATENPVKSGTETDDTVGLNTHYGYDENDLRDTTTPAGRKTSYEYDDAGQLSRRKDPFSAPGAGTVVTADTTYQRRDDGTPYAITAPRGNDGGGADGFVTRLAYWQTGELKARELPRRTDQYGSPIVVRYTQLSDVGDPLTVVDGRGKTFANEFLDTGELAKTTRPSWWIYDQASSAVRERTSDDPAPSTQTAGDLPSTDGKGDFGDVKPQDLPDVLPRAGETSLGYDDELRLNRVSSQDDKTPAANEPEEFITQTLSYDAVGRLVGRDVPYKSGAPDLQMQWQYDAVGNVRATIDPAGQRTISDYDEYDRLVSQSSPANCDPSKPGCVRPVTKQAYDRNGNVLRQELPSKDDAYDTDKGGTSTGTVVTTFDAVDRPVDTVDASGSKTTQRYDKDGLVVKAIRPQAYVGTGRDPDDYATTYTRDGGGRVIKEEAKATDRDGATSTPQTLVTDSTYDRNGNLTRVEAPGAADSPTGSVARQVQVREYDGRDLPWTTTVGDGSDAHTTVTEYDGNGWLRRTVKPKGVDSNKRPLEPDAPGFPRDGQQARNAEVLEYDDEGLLKARNLPWGAGDADQNASNRVRWRQRYDYTGRGLLKRVVGIYDDKTGDPGAPGAEHDTLIQHNDAGWITIRRPTTCRATGRRSTWSSSTTARAIRPSGTRPTACGRSTRRSGRRARCARAAACGGRRATRSPRSRSTAIATTAPARCGR</sequence>
<name>H0E304_9ACTN</name>
<dbReference type="EMBL" id="AGUD01000054">
    <property type="protein sequence ID" value="EHN11952.1"/>
    <property type="molecule type" value="Genomic_DNA"/>
</dbReference>
<dbReference type="InterPro" id="IPR031325">
    <property type="entry name" value="RHS_repeat"/>
</dbReference>